<protein>
    <submittedName>
        <fullName evidence="2">Uncharacterized protein</fullName>
    </submittedName>
</protein>
<accession>A0A2P2ECV1</accession>
<evidence type="ECO:0000313" key="3">
    <source>
        <dbReference type="Proteomes" id="UP000245086"/>
    </source>
</evidence>
<feature type="chain" id="PRO_5015168086" evidence="1">
    <location>
        <begin position="23"/>
        <end position="195"/>
    </location>
</feature>
<evidence type="ECO:0000256" key="1">
    <source>
        <dbReference type="SAM" id="SignalP"/>
    </source>
</evidence>
<dbReference type="EMBL" id="BFBR01000008">
    <property type="protein sequence ID" value="GBF58886.1"/>
    <property type="molecule type" value="Genomic_DNA"/>
</dbReference>
<gene>
    <name evidence="2" type="ORF">PbB2_02575</name>
</gene>
<dbReference type="Proteomes" id="UP000245086">
    <property type="component" value="Unassembled WGS sequence"/>
</dbReference>
<dbReference type="OrthoDB" id="7596780at2"/>
<keyword evidence="3" id="KW-1185">Reference proteome</keyword>
<organism evidence="2 3">
    <name type="scientific">Candidatus Phycosocius bacilliformis</name>
    <dbReference type="NCBI Taxonomy" id="1445552"/>
    <lineage>
        <taxon>Bacteria</taxon>
        <taxon>Pseudomonadati</taxon>
        <taxon>Pseudomonadota</taxon>
        <taxon>Alphaproteobacteria</taxon>
        <taxon>Caulobacterales</taxon>
        <taxon>Caulobacterales incertae sedis</taxon>
        <taxon>Candidatus Phycosocius</taxon>
    </lineage>
</organism>
<feature type="signal peptide" evidence="1">
    <location>
        <begin position="1"/>
        <end position="22"/>
    </location>
</feature>
<proteinExistence type="predicted"/>
<sequence length="195" mass="20830">MNKISIGIFATAFVAVSGLSQAQSTAGSAPSSPSPLSPIYACADKTDPTERLACYDGAVAAIMAKEEKSEIVTFDKQRVEKVRREAFGFSLPSLPKLGLPAFGSGKKSGGSTDAATAANEVDIEEQTFVVTSQRMAGDRVVLTLENGQVWRLVEAGELNGPRRPPFNVTIRTAAMGSYILTVEGRNKGYRVRRVE</sequence>
<reference evidence="2 3" key="1">
    <citation type="journal article" date="2018" name="Genome Announc.">
        <title>Draft Genome Sequence of "Candidatus Phycosocius bacilliformis," an Alphaproteobacterial Ectosymbiont of the Hydrocarbon-Producing Green Alga Botryococcus braunii.</title>
        <authorList>
            <person name="Tanabe Y."/>
            <person name="Yamaguchi H."/>
            <person name="Watanabe M.M."/>
        </authorList>
    </citation>
    <scope>NUCLEOTIDE SEQUENCE [LARGE SCALE GENOMIC DNA]</scope>
    <source>
        <strain evidence="2 3">BOTRYCO-2</strain>
    </source>
</reference>
<evidence type="ECO:0000313" key="2">
    <source>
        <dbReference type="EMBL" id="GBF58886.1"/>
    </source>
</evidence>
<keyword evidence="1" id="KW-0732">Signal</keyword>
<dbReference type="RefSeq" id="WP_108985740.1">
    <property type="nucleotide sequence ID" value="NZ_BFBR01000008.1"/>
</dbReference>
<name>A0A2P2ECV1_9PROT</name>
<comment type="caution">
    <text evidence="2">The sequence shown here is derived from an EMBL/GenBank/DDBJ whole genome shotgun (WGS) entry which is preliminary data.</text>
</comment>
<dbReference type="AlphaFoldDB" id="A0A2P2ECV1"/>